<dbReference type="RefSeq" id="WP_177229501.1">
    <property type="nucleotide sequence ID" value="NZ_FOFV01000001.1"/>
</dbReference>
<dbReference type="STRING" id="65499.SAMN04488000_10151"/>
<protein>
    <submittedName>
        <fullName evidence="1">Immunity protein Imm1</fullName>
    </submittedName>
</protein>
<gene>
    <name evidence="1" type="ORF">SAMN04488000_10151</name>
</gene>
<proteinExistence type="predicted"/>
<evidence type="ECO:0000313" key="2">
    <source>
        <dbReference type="Proteomes" id="UP000199503"/>
    </source>
</evidence>
<evidence type="ECO:0000313" key="1">
    <source>
        <dbReference type="EMBL" id="SEP72480.1"/>
    </source>
</evidence>
<dbReference type="InterPro" id="IPR025680">
    <property type="entry name" value="DddI"/>
</dbReference>
<sequence length="138" mass="14805">MGYVLDVAYRHDQEPKHLRSREDVDAFVEELLTLGPAYSAATAYAVEEGSDDLPDHELLIGADGTTGMGAARYSGEAGTWYVRGEHAKRGSVSFAYFGTAQEFPADAEVPLSLVREVLVGLLESGGGRPDGLNWAVTD</sequence>
<dbReference type="AlphaFoldDB" id="A0A1H9A713"/>
<dbReference type="Proteomes" id="UP000199503">
    <property type="component" value="Unassembled WGS sequence"/>
</dbReference>
<dbReference type="EMBL" id="FOFV01000001">
    <property type="protein sequence ID" value="SEP72480.1"/>
    <property type="molecule type" value="Genomic_DNA"/>
</dbReference>
<reference evidence="2" key="1">
    <citation type="submission" date="2016-10" db="EMBL/GenBank/DDBJ databases">
        <authorList>
            <person name="Varghese N."/>
            <person name="Submissions S."/>
        </authorList>
    </citation>
    <scope>NUCLEOTIDE SEQUENCE [LARGE SCALE GENOMIC DNA]</scope>
    <source>
        <strain evidence="2">DSM 44437</strain>
    </source>
</reference>
<organism evidence="1 2">
    <name type="scientific">Lentzea albida</name>
    <dbReference type="NCBI Taxonomy" id="65499"/>
    <lineage>
        <taxon>Bacteria</taxon>
        <taxon>Bacillati</taxon>
        <taxon>Actinomycetota</taxon>
        <taxon>Actinomycetes</taxon>
        <taxon>Pseudonocardiales</taxon>
        <taxon>Pseudonocardiaceae</taxon>
        <taxon>Lentzea</taxon>
    </lineage>
</organism>
<name>A0A1H9A713_9PSEU</name>
<dbReference type="Pfam" id="PF14430">
    <property type="entry name" value="Imm1"/>
    <property type="match status" value="1"/>
</dbReference>
<accession>A0A1H9A713</accession>
<keyword evidence="2" id="KW-1185">Reference proteome</keyword>